<organism evidence="1 2">
    <name type="scientific">Racocetra persica</name>
    <dbReference type="NCBI Taxonomy" id="160502"/>
    <lineage>
        <taxon>Eukaryota</taxon>
        <taxon>Fungi</taxon>
        <taxon>Fungi incertae sedis</taxon>
        <taxon>Mucoromycota</taxon>
        <taxon>Glomeromycotina</taxon>
        <taxon>Glomeromycetes</taxon>
        <taxon>Diversisporales</taxon>
        <taxon>Gigasporaceae</taxon>
        <taxon>Racocetra</taxon>
    </lineage>
</organism>
<dbReference type="Proteomes" id="UP000789920">
    <property type="component" value="Unassembled WGS sequence"/>
</dbReference>
<evidence type="ECO:0000313" key="1">
    <source>
        <dbReference type="EMBL" id="CAG8756644.1"/>
    </source>
</evidence>
<reference evidence="1" key="1">
    <citation type="submission" date="2021-06" db="EMBL/GenBank/DDBJ databases">
        <authorList>
            <person name="Kallberg Y."/>
            <person name="Tangrot J."/>
            <person name="Rosling A."/>
        </authorList>
    </citation>
    <scope>NUCLEOTIDE SEQUENCE</scope>
    <source>
        <strain evidence="1">MA461A</strain>
    </source>
</reference>
<keyword evidence="2" id="KW-1185">Reference proteome</keyword>
<protein>
    <submittedName>
        <fullName evidence="1">21047_t:CDS:1</fullName>
    </submittedName>
</protein>
<sequence length="247" mass="27185">MISDLDCCKSFKKYKNNKFMGKYISNYTKSVCQYQNKTFCLSTPNFSIKGPSKLAHEKQLEWMLSRSKVGESSIGSYACCDDKSCSFSLYVDVSAYLKAQNHLISPSNSSDCLGAIPTSAVIYSNSLCKDSKLVVICPSLYQSGKCRFWGTECENPLLLTYQVTSCNETGGEVALSNNLSLSDSPVVTCQTPNPTEHSISEIVSIVTGVGSFIAAAIGVIIAYRKYKLLKRKLELVINSKNEDQTDE</sequence>
<dbReference type="EMBL" id="CAJVQC010034547">
    <property type="protein sequence ID" value="CAG8756644.1"/>
    <property type="molecule type" value="Genomic_DNA"/>
</dbReference>
<gene>
    <name evidence="1" type="ORF">RPERSI_LOCUS14749</name>
</gene>
<evidence type="ECO:0000313" key="2">
    <source>
        <dbReference type="Proteomes" id="UP000789920"/>
    </source>
</evidence>
<name>A0ACA9QL28_9GLOM</name>
<comment type="caution">
    <text evidence="1">The sequence shown here is derived from an EMBL/GenBank/DDBJ whole genome shotgun (WGS) entry which is preliminary data.</text>
</comment>
<accession>A0ACA9QL28</accession>
<proteinExistence type="predicted"/>